<organism evidence="1">
    <name type="scientific">Anguilla anguilla</name>
    <name type="common">European freshwater eel</name>
    <name type="synonym">Muraena anguilla</name>
    <dbReference type="NCBI Taxonomy" id="7936"/>
    <lineage>
        <taxon>Eukaryota</taxon>
        <taxon>Metazoa</taxon>
        <taxon>Chordata</taxon>
        <taxon>Craniata</taxon>
        <taxon>Vertebrata</taxon>
        <taxon>Euteleostomi</taxon>
        <taxon>Actinopterygii</taxon>
        <taxon>Neopterygii</taxon>
        <taxon>Teleostei</taxon>
        <taxon>Anguilliformes</taxon>
        <taxon>Anguillidae</taxon>
        <taxon>Anguilla</taxon>
    </lineage>
</organism>
<protein>
    <submittedName>
        <fullName evidence="1">Uncharacterized protein</fullName>
    </submittedName>
</protein>
<sequence length="57" mass="6311">MGMYGSRSGHTSCQYCQLHSCTSCVQHLYSSVTFCQSSLNVCPGARKRHALYTFSSL</sequence>
<name>A0A0E9SJI2_ANGAN</name>
<evidence type="ECO:0000313" key="1">
    <source>
        <dbReference type="EMBL" id="JAH40815.1"/>
    </source>
</evidence>
<dbReference type="EMBL" id="GBXM01067762">
    <property type="protein sequence ID" value="JAH40815.1"/>
    <property type="molecule type" value="Transcribed_RNA"/>
</dbReference>
<reference evidence="1" key="2">
    <citation type="journal article" date="2015" name="Fish Shellfish Immunol.">
        <title>Early steps in the European eel (Anguilla anguilla)-Vibrio vulnificus interaction in the gills: Role of the RtxA13 toxin.</title>
        <authorList>
            <person name="Callol A."/>
            <person name="Pajuelo D."/>
            <person name="Ebbesson L."/>
            <person name="Teles M."/>
            <person name="MacKenzie S."/>
            <person name="Amaro C."/>
        </authorList>
    </citation>
    <scope>NUCLEOTIDE SEQUENCE</scope>
</reference>
<reference evidence="1" key="1">
    <citation type="submission" date="2014-11" db="EMBL/GenBank/DDBJ databases">
        <authorList>
            <person name="Amaro Gonzalez C."/>
        </authorList>
    </citation>
    <scope>NUCLEOTIDE SEQUENCE</scope>
</reference>
<accession>A0A0E9SJI2</accession>
<proteinExistence type="predicted"/>
<dbReference type="AlphaFoldDB" id="A0A0E9SJI2"/>